<dbReference type="AlphaFoldDB" id="A0ABD0YAD1"/>
<name>A0ABD0YAD1_9HEMI</name>
<dbReference type="PANTHER" id="PTHR45912">
    <property type="entry name" value="CILIA- AND FLAGELLA-ASSOCIATED PROTEIN 47"/>
    <property type="match status" value="1"/>
</dbReference>
<sequence length="185" mass="21160">MFYEIKKQETTEIAKDYLFSQAERNRWENDRRGDGGSGSESMEMPRGHVPPPRAVTDLCYDLEDAVVLSMVTAYYCPYLVPLHLQDIFLEPEGKYQNIHNAVALTQAWKKLRLGLSATPSWFSNPNPVQMLMLVTHLYTVLPSYVPRLTVFFSGSLSTHIDRVVSLNNPSNKVVRMQVPGRRRTI</sequence>
<evidence type="ECO:0000313" key="3">
    <source>
        <dbReference type="Proteomes" id="UP001558652"/>
    </source>
</evidence>
<dbReference type="Proteomes" id="UP001558652">
    <property type="component" value="Unassembled WGS sequence"/>
</dbReference>
<evidence type="ECO:0000313" key="2">
    <source>
        <dbReference type="EMBL" id="KAL1124221.1"/>
    </source>
</evidence>
<gene>
    <name evidence="2" type="ORF">AAG570_001991</name>
</gene>
<feature type="region of interest" description="Disordered" evidence="1">
    <location>
        <begin position="28"/>
        <end position="49"/>
    </location>
</feature>
<evidence type="ECO:0000256" key="1">
    <source>
        <dbReference type="SAM" id="MobiDB-lite"/>
    </source>
</evidence>
<dbReference type="SUPFAM" id="SSF47576">
    <property type="entry name" value="Calponin-homology domain, CH-domain"/>
    <property type="match status" value="1"/>
</dbReference>
<evidence type="ECO:0008006" key="4">
    <source>
        <dbReference type="Google" id="ProtNLM"/>
    </source>
</evidence>
<proteinExistence type="predicted"/>
<accession>A0ABD0YAD1</accession>
<dbReference type="EMBL" id="JBFDAA010000011">
    <property type="protein sequence ID" value="KAL1124221.1"/>
    <property type="molecule type" value="Genomic_DNA"/>
</dbReference>
<organism evidence="2 3">
    <name type="scientific">Ranatra chinensis</name>
    <dbReference type="NCBI Taxonomy" id="642074"/>
    <lineage>
        <taxon>Eukaryota</taxon>
        <taxon>Metazoa</taxon>
        <taxon>Ecdysozoa</taxon>
        <taxon>Arthropoda</taxon>
        <taxon>Hexapoda</taxon>
        <taxon>Insecta</taxon>
        <taxon>Pterygota</taxon>
        <taxon>Neoptera</taxon>
        <taxon>Paraneoptera</taxon>
        <taxon>Hemiptera</taxon>
        <taxon>Heteroptera</taxon>
        <taxon>Panheteroptera</taxon>
        <taxon>Nepomorpha</taxon>
        <taxon>Nepidae</taxon>
        <taxon>Ranatrinae</taxon>
        <taxon>Ranatra</taxon>
    </lineage>
</organism>
<dbReference type="PANTHER" id="PTHR45912:SF3">
    <property type="entry name" value="CILIA- AND FLAGELLA-ASSOCIATED PROTEIN 47"/>
    <property type="match status" value="1"/>
</dbReference>
<reference evidence="2 3" key="1">
    <citation type="submission" date="2024-07" db="EMBL/GenBank/DDBJ databases">
        <title>Chromosome-level genome assembly of the water stick insect Ranatra chinensis (Heteroptera: Nepidae).</title>
        <authorList>
            <person name="Liu X."/>
        </authorList>
    </citation>
    <scope>NUCLEOTIDE SEQUENCE [LARGE SCALE GENOMIC DNA]</scope>
    <source>
        <strain evidence="2">Cailab_2021Rc</strain>
        <tissue evidence="2">Muscle</tissue>
    </source>
</reference>
<keyword evidence="3" id="KW-1185">Reference proteome</keyword>
<dbReference type="InterPro" id="IPR036872">
    <property type="entry name" value="CH_dom_sf"/>
</dbReference>
<comment type="caution">
    <text evidence="2">The sequence shown here is derived from an EMBL/GenBank/DDBJ whole genome shotgun (WGS) entry which is preliminary data.</text>
</comment>
<protein>
    <recommendedName>
        <fullName evidence="4">Calponin-homology (CH) domain-containing protein</fullName>
    </recommendedName>
</protein>